<evidence type="ECO:0000313" key="2">
    <source>
        <dbReference type="Proteomes" id="UP000828390"/>
    </source>
</evidence>
<organism evidence="1 2">
    <name type="scientific">Dreissena polymorpha</name>
    <name type="common">Zebra mussel</name>
    <name type="synonym">Mytilus polymorpha</name>
    <dbReference type="NCBI Taxonomy" id="45954"/>
    <lineage>
        <taxon>Eukaryota</taxon>
        <taxon>Metazoa</taxon>
        <taxon>Spiralia</taxon>
        <taxon>Lophotrochozoa</taxon>
        <taxon>Mollusca</taxon>
        <taxon>Bivalvia</taxon>
        <taxon>Autobranchia</taxon>
        <taxon>Heteroconchia</taxon>
        <taxon>Euheterodonta</taxon>
        <taxon>Imparidentia</taxon>
        <taxon>Neoheterodontei</taxon>
        <taxon>Myida</taxon>
        <taxon>Dreissenoidea</taxon>
        <taxon>Dreissenidae</taxon>
        <taxon>Dreissena</taxon>
    </lineage>
</organism>
<dbReference type="Proteomes" id="UP000828390">
    <property type="component" value="Unassembled WGS sequence"/>
</dbReference>
<reference evidence="1" key="1">
    <citation type="journal article" date="2019" name="bioRxiv">
        <title>The Genome of the Zebra Mussel, Dreissena polymorpha: A Resource for Invasive Species Research.</title>
        <authorList>
            <person name="McCartney M.A."/>
            <person name="Auch B."/>
            <person name="Kono T."/>
            <person name="Mallez S."/>
            <person name="Zhang Y."/>
            <person name="Obille A."/>
            <person name="Becker A."/>
            <person name="Abrahante J.E."/>
            <person name="Garbe J."/>
            <person name="Badalamenti J.P."/>
            <person name="Herman A."/>
            <person name="Mangelson H."/>
            <person name="Liachko I."/>
            <person name="Sullivan S."/>
            <person name="Sone E.D."/>
            <person name="Koren S."/>
            <person name="Silverstein K.A.T."/>
            <person name="Beckman K.B."/>
            <person name="Gohl D.M."/>
        </authorList>
    </citation>
    <scope>NUCLEOTIDE SEQUENCE</scope>
    <source>
        <strain evidence="1">Duluth1</strain>
        <tissue evidence="1">Whole animal</tissue>
    </source>
</reference>
<name>A0A9D4K7T6_DREPO</name>
<comment type="caution">
    <text evidence="1">The sequence shown here is derived from an EMBL/GenBank/DDBJ whole genome shotgun (WGS) entry which is preliminary data.</text>
</comment>
<evidence type="ECO:0000313" key="1">
    <source>
        <dbReference type="EMBL" id="KAH3834550.1"/>
    </source>
</evidence>
<dbReference type="AlphaFoldDB" id="A0A9D4K7T6"/>
<dbReference type="EMBL" id="JAIWYP010000004">
    <property type="protein sequence ID" value="KAH3834550.1"/>
    <property type="molecule type" value="Genomic_DNA"/>
</dbReference>
<proteinExistence type="predicted"/>
<gene>
    <name evidence="1" type="ORF">DPMN_107880</name>
</gene>
<sequence length="85" mass="9234">MYILLQGRRKQIDIGAAEGVGMGGGSPLPLTLRDRISGRVDQNNFTTETVFTDDEELGLVEHAEDSARLGYGFSNTALQQMAGEF</sequence>
<keyword evidence="2" id="KW-1185">Reference proteome</keyword>
<reference evidence="1" key="2">
    <citation type="submission" date="2020-11" db="EMBL/GenBank/DDBJ databases">
        <authorList>
            <person name="McCartney M.A."/>
            <person name="Auch B."/>
            <person name="Kono T."/>
            <person name="Mallez S."/>
            <person name="Becker A."/>
            <person name="Gohl D.M."/>
            <person name="Silverstein K.A.T."/>
            <person name="Koren S."/>
            <person name="Bechman K.B."/>
            <person name="Herman A."/>
            <person name="Abrahante J.E."/>
            <person name="Garbe J."/>
        </authorList>
    </citation>
    <scope>NUCLEOTIDE SEQUENCE</scope>
    <source>
        <strain evidence="1">Duluth1</strain>
        <tissue evidence="1">Whole animal</tissue>
    </source>
</reference>
<accession>A0A9D4K7T6</accession>
<protein>
    <submittedName>
        <fullName evidence="1">Uncharacterized protein</fullName>
    </submittedName>
</protein>